<dbReference type="GO" id="GO:0005886">
    <property type="term" value="C:plasma membrane"/>
    <property type="evidence" value="ECO:0007669"/>
    <property type="project" value="UniProtKB-SubCell"/>
</dbReference>
<evidence type="ECO:0000256" key="2">
    <source>
        <dbReference type="ARBA" id="ARBA00004651"/>
    </source>
</evidence>
<dbReference type="Gene3D" id="3.30.450.20">
    <property type="entry name" value="PAS domain"/>
    <property type="match status" value="4"/>
</dbReference>
<dbReference type="SMART" id="SM00304">
    <property type="entry name" value="HAMP"/>
    <property type="match status" value="1"/>
</dbReference>
<feature type="domain" description="PAC" evidence="26">
    <location>
        <begin position="632"/>
        <end position="684"/>
    </location>
</feature>
<comment type="similarity">
    <text evidence="22">Belongs to the adenylyl cyclase class-4/guanylyl cyclase family.</text>
</comment>
<dbReference type="CDD" id="cd00130">
    <property type="entry name" value="PAS"/>
    <property type="match status" value="3"/>
</dbReference>
<dbReference type="InterPro" id="IPR001054">
    <property type="entry name" value="A/G_cyclase"/>
</dbReference>
<dbReference type="InterPro" id="IPR001610">
    <property type="entry name" value="PAC"/>
</dbReference>
<evidence type="ECO:0000256" key="17">
    <source>
        <dbReference type="ARBA" id="ARBA00023136"/>
    </source>
</evidence>
<dbReference type="CDD" id="cd07302">
    <property type="entry name" value="CHD"/>
    <property type="match status" value="1"/>
</dbReference>
<dbReference type="PROSITE" id="PS50885">
    <property type="entry name" value="HAMP"/>
    <property type="match status" value="1"/>
</dbReference>
<dbReference type="EMBL" id="JADEWZ010000002">
    <property type="protein sequence ID" value="MBE9114699.1"/>
    <property type="molecule type" value="Genomic_DNA"/>
</dbReference>
<comment type="caution">
    <text evidence="29">The sequence shown here is derived from an EMBL/GenBank/DDBJ whole genome shotgun (WGS) entry which is preliminary data.</text>
</comment>
<dbReference type="SUPFAM" id="SSF103190">
    <property type="entry name" value="Sensory domain-like"/>
    <property type="match status" value="1"/>
</dbReference>
<evidence type="ECO:0000256" key="19">
    <source>
        <dbReference type="ARBA" id="ARBA00032597"/>
    </source>
</evidence>
<keyword evidence="14 24" id="KW-1133">Transmembrane helix</keyword>
<dbReference type="PANTHER" id="PTHR11920">
    <property type="entry name" value="GUANYLYL CYCLASE"/>
    <property type="match status" value="1"/>
</dbReference>
<evidence type="ECO:0000259" key="27">
    <source>
        <dbReference type="PROSITE" id="PS50125"/>
    </source>
</evidence>
<protein>
    <recommendedName>
        <fullName evidence="4">Adenylate cyclase</fullName>
        <ecNumber evidence="3">4.6.1.1</ecNumber>
    </recommendedName>
    <alternativeName>
        <fullName evidence="19">ATP pyrophosphate-lyase</fullName>
    </alternativeName>
    <alternativeName>
        <fullName evidence="20">Adenylyl cyclase</fullName>
    </alternativeName>
</protein>
<feature type="domain" description="PAC" evidence="26">
    <location>
        <begin position="762"/>
        <end position="814"/>
    </location>
</feature>
<reference evidence="29" key="1">
    <citation type="submission" date="2020-10" db="EMBL/GenBank/DDBJ databases">
        <authorList>
            <person name="Castelo-Branco R."/>
            <person name="Eusebio N."/>
            <person name="Adriana R."/>
            <person name="Vieira A."/>
            <person name="Brugerolle De Fraissinette N."/>
            <person name="Rezende De Castro R."/>
            <person name="Schneider M.P."/>
            <person name="Vasconcelos V."/>
            <person name="Leao P.N."/>
        </authorList>
    </citation>
    <scope>NUCLEOTIDE SEQUENCE</scope>
    <source>
        <strain evidence="29">LEGE 07157</strain>
    </source>
</reference>
<dbReference type="InterPro" id="IPR033479">
    <property type="entry name" value="dCache_1"/>
</dbReference>
<evidence type="ECO:0000256" key="16">
    <source>
        <dbReference type="ARBA" id="ARBA00023012"/>
    </source>
</evidence>
<comment type="catalytic activity">
    <reaction evidence="1">
        <text>ATP = 3',5'-cyclic AMP + diphosphate</text>
        <dbReference type="Rhea" id="RHEA:15389"/>
        <dbReference type="ChEBI" id="CHEBI:30616"/>
        <dbReference type="ChEBI" id="CHEBI:33019"/>
        <dbReference type="ChEBI" id="CHEBI:58165"/>
        <dbReference type="EC" id="4.6.1.1"/>
    </reaction>
</comment>
<keyword evidence="9" id="KW-0479">Metal-binding</keyword>
<dbReference type="Pfam" id="PF00672">
    <property type="entry name" value="HAMP"/>
    <property type="match status" value="1"/>
</dbReference>
<gene>
    <name evidence="29" type="ORF">IQ249_02195</name>
</gene>
<dbReference type="GO" id="GO:0004016">
    <property type="term" value="F:adenylate cyclase activity"/>
    <property type="evidence" value="ECO:0007669"/>
    <property type="project" value="UniProtKB-EC"/>
</dbReference>
<feature type="domain" description="PAS" evidence="25">
    <location>
        <begin position="433"/>
        <end position="480"/>
    </location>
</feature>
<dbReference type="EC" id="4.6.1.1" evidence="3"/>
<evidence type="ECO:0000256" key="14">
    <source>
        <dbReference type="ARBA" id="ARBA00022989"/>
    </source>
</evidence>
<dbReference type="Pfam" id="PF13426">
    <property type="entry name" value="PAS_9"/>
    <property type="match status" value="2"/>
</dbReference>
<evidence type="ECO:0000256" key="5">
    <source>
        <dbReference type="ARBA" id="ARBA00022475"/>
    </source>
</evidence>
<dbReference type="PROSITE" id="PS50113">
    <property type="entry name" value="PAC"/>
    <property type="match status" value="3"/>
</dbReference>
<dbReference type="SMART" id="SM00086">
    <property type="entry name" value="PAC"/>
    <property type="match status" value="3"/>
</dbReference>
<accession>A0A8J7DNJ4</accession>
<proteinExistence type="inferred from homology"/>
<dbReference type="GO" id="GO:0006171">
    <property type="term" value="P:cAMP biosynthetic process"/>
    <property type="evidence" value="ECO:0007669"/>
    <property type="project" value="UniProtKB-KW"/>
</dbReference>
<dbReference type="InterPro" id="IPR000700">
    <property type="entry name" value="PAS-assoc_C"/>
</dbReference>
<name>A0A8J7DNJ4_9CYAN</name>
<keyword evidence="15" id="KW-0115">cAMP biosynthesis</keyword>
<dbReference type="InterPro" id="IPR035965">
    <property type="entry name" value="PAS-like_dom_sf"/>
</dbReference>
<evidence type="ECO:0000256" key="1">
    <source>
        <dbReference type="ARBA" id="ARBA00001593"/>
    </source>
</evidence>
<keyword evidence="5" id="KW-1003">Cell membrane</keyword>
<evidence type="ECO:0000256" key="6">
    <source>
        <dbReference type="ARBA" id="ARBA00022553"/>
    </source>
</evidence>
<evidence type="ECO:0000256" key="9">
    <source>
        <dbReference type="ARBA" id="ARBA00022723"/>
    </source>
</evidence>
<keyword evidence="11" id="KW-0418">Kinase</keyword>
<dbReference type="Pfam" id="PF08448">
    <property type="entry name" value="PAS_4"/>
    <property type="match status" value="1"/>
</dbReference>
<keyword evidence="8 24" id="KW-0812">Transmembrane</keyword>
<evidence type="ECO:0000256" key="3">
    <source>
        <dbReference type="ARBA" id="ARBA00012201"/>
    </source>
</evidence>
<evidence type="ECO:0000256" key="23">
    <source>
        <dbReference type="SAM" id="Coils"/>
    </source>
</evidence>
<dbReference type="InterPro" id="IPR000014">
    <property type="entry name" value="PAS"/>
</dbReference>
<evidence type="ECO:0000256" key="22">
    <source>
        <dbReference type="RuleBase" id="RU000405"/>
    </source>
</evidence>
<dbReference type="GO" id="GO:0016301">
    <property type="term" value="F:kinase activity"/>
    <property type="evidence" value="ECO:0007669"/>
    <property type="project" value="UniProtKB-KW"/>
</dbReference>
<keyword evidence="18 22" id="KW-0456">Lyase</keyword>
<evidence type="ECO:0000256" key="18">
    <source>
        <dbReference type="ARBA" id="ARBA00023239"/>
    </source>
</evidence>
<keyword evidence="16" id="KW-0902">Two-component regulatory system</keyword>
<evidence type="ECO:0000259" key="28">
    <source>
        <dbReference type="PROSITE" id="PS50885"/>
    </source>
</evidence>
<dbReference type="InterPro" id="IPR013656">
    <property type="entry name" value="PAS_4"/>
</dbReference>
<evidence type="ECO:0000259" key="26">
    <source>
        <dbReference type="PROSITE" id="PS50113"/>
    </source>
</evidence>
<dbReference type="InterPro" id="IPR050401">
    <property type="entry name" value="Cyclic_nucleotide_synthase"/>
</dbReference>
<dbReference type="SUPFAM" id="SSF55785">
    <property type="entry name" value="PYP-like sensor domain (PAS domain)"/>
    <property type="match status" value="3"/>
</dbReference>
<keyword evidence="17 24" id="KW-0472">Membrane</keyword>
<dbReference type="InterPro" id="IPR029151">
    <property type="entry name" value="Sensor-like_sf"/>
</dbReference>
<evidence type="ECO:0000256" key="13">
    <source>
        <dbReference type="ARBA" id="ARBA00022842"/>
    </source>
</evidence>
<dbReference type="Gene3D" id="3.30.70.1230">
    <property type="entry name" value="Nucleotide cyclase"/>
    <property type="match status" value="1"/>
</dbReference>
<dbReference type="NCBIfam" id="TIGR00229">
    <property type="entry name" value="sensory_box"/>
    <property type="match status" value="3"/>
</dbReference>
<dbReference type="RefSeq" id="WP_194027783.1">
    <property type="nucleotide sequence ID" value="NZ_JADEWZ010000002.1"/>
</dbReference>
<keyword evidence="23" id="KW-0175">Coiled coil</keyword>
<dbReference type="Gene3D" id="6.10.340.10">
    <property type="match status" value="1"/>
</dbReference>
<dbReference type="CDD" id="cd12913">
    <property type="entry name" value="PDC1_MCP_like"/>
    <property type="match status" value="1"/>
</dbReference>
<dbReference type="GO" id="GO:0000160">
    <property type="term" value="P:phosphorelay signal transduction system"/>
    <property type="evidence" value="ECO:0007669"/>
    <property type="project" value="UniProtKB-KW"/>
</dbReference>
<feature type="domain" description="PAC" evidence="26">
    <location>
        <begin position="507"/>
        <end position="557"/>
    </location>
</feature>
<dbReference type="PROSITE" id="PS50112">
    <property type="entry name" value="PAS"/>
    <property type="match status" value="2"/>
</dbReference>
<evidence type="ECO:0000256" key="21">
    <source>
        <dbReference type="ARBA" id="ARBA00064436"/>
    </source>
</evidence>
<evidence type="ECO:0000256" key="11">
    <source>
        <dbReference type="ARBA" id="ARBA00022777"/>
    </source>
</evidence>
<dbReference type="InterPro" id="IPR029787">
    <property type="entry name" value="Nucleotide_cyclase"/>
</dbReference>
<dbReference type="SUPFAM" id="SSF158472">
    <property type="entry name" value="HAMP domain-like"/>
    <property type="match status" value="1"/>
</dbReference>
<evidence type="ECO:0000256" key="10">
    <source>
        <dbReference type="ARBA" id="ARBA00022741"/>
    </source>
</evidence>
<evidence type="ECO:0000256" key="12">
    <source>
        <dbReference type="ARBA" id="ARBA00022840"/>
    </source>
</evidence>
<keyword evidence="7" id="KW-0808">Transferase</keyword>
<keyword evidence="13" id="KW-0460">Magnesium</keyword>
<evidence type="ECO:0000256" key="24">
    <source>
        <dbReference type="SAM" id="Phobius"/>
    </source>
</evidence>
<keyword evidence="10" id="KW-0547">Nucleotide-binding</keyword>
<dbReference type="FunFam" id="3.30.70.1230:FF:000033">
    <property type="entry name" value="Adenylate cyclase"/>
    <property type="match status" value="1"/>
</dbReference>
<sequence length="1032" mass="116672">MKPRNMMFLKALTRKTQSETENHPTVPLRLVVVIPFLVQIFAAVGLTGYLSWRNASKAVNDLANQLSEEVAERIEQHIESFTDISHLVLELNSAIARSGNLNVEDLEQVQRLFWKQTSLSPSITNLHFASVSGDFLQIERSTPPTLSRRDRDSAPNWNIYELDSQGNPIRLLRTEEFDPRSRPWYKDAIDSGETVWSSVYLFADPPVPGITPARPIYDTQGRLLGVMAIDLTLTQMSQFLQELQISESGRVFIMERTGKLVATSESEAIYRKTDNGVERLKASQSRDPMIRETARELRQRFDSFDRIRTSTPLRITIDGQPEFVQVTPLTNRRGLDWLMVAVIPESNFMGQIRTNTYATIALCLMALGGATILGFYTSRWITRPIWRLARASAAIARGTLDTPVPGSRINEFSILARSLHQMIGQLQQSQAQLEDKFAKVFRATPDPIAITTLEGGHFLEVNDSFLEKSGYTRAEVLDQTAAKLNLFATSQELAKIVQKLKEEQAIYNLETQLRTKSGAIRTVLLSAEIVELDGELSVLYIANDISERVKAQEALQEAEARYRSIFENAAEGIFQITQQGRYLSVNPALARMYGYESPEMLIERLPNIQQLYVNPTGWAEFILVMEKEGAVSNLEYQVRRRDGTQIWVSENARAVKDETGQLLYYEGTIEDITRRKEAEAALQEKEQYLRLVLDNIPQQVFWKDRDSRFLGCNKNWADAAGLESPEAVVGLTDFHLLPEAVAKKFRATDRYIMENNQPDLNKKQEKQKRDENGNPVWLDVSKIPIHDENNEVIGILGVIEDITLQVYIEEQRRKAEEALRLEQQKSEELLLNILPAAIARRLKEGSRAIAEQFDDVTILFADIVGFTPLSARLPATELVEFLNQIFSQFDQLAETQNLEKIKTIGDAYMVAGGLPVPREDHAAAIAQMALAMQDCIDNVAHDLHEPLQIRIGINTGPVVAGVIGATKFIYDLWGDTVNVASRMESYGIAGKIQVTEATYQRLQHRYAFEKRGIIDVKGKGEMTTYWLVGRKD</sequence>
<dbReference type="SMART" id="SM00044">
    <property type="entry name" value="CYCc"/>
    <property type="match status" value="1"/>
</dbReference>
<feature type="coiled-coil region" evidence="23">
    <location>
        <begin position="541"/>
        <end position="568"/>
    </location>
</feature>
<dbReference type="InterPro" id="IPR018297">
    <property type="entry name" value="A/G_cyclase_CS"/>
</dbReference>
<dbReference type="InterPro" id="IPR003660">
    <property type="entry name" value="HAMP_dom"/>
</dbReference>
<evidence type="ECO:0000256" key="20">
    <source>
        <dbReference type="ARBA" id="ARBA00032637"/>
    </source>
</evidence>
<evidence type="ECO:0000259" key="25">
    <source>
        <dbReference type="PROSITE" id="PS50112"/>
    </source>
</evidence>
<feature type="domain" description="PAS" evidence="25">
    <location>
        <begin position="558"/>
        <end position="601"/>
    </location>
</feature>
<comment type="subcellular location">
    <subcellularLocation>
        <location evidence="2">Cell membrane</location>
        <topology evidence="2">Multi-pass membrane protein</topology>
    </subcellularLocation>
</comment>
<keyword evidence="6" id="KW-0597">Phosphoprotein</keyword>
<dbReference type="PROSITE" id="PS50125">
    <property type="entry name" value="GUANYLATE_CYCLASE_2"/>
    <property type="match status" value="1"/>
</dbReference>
<feature type="domain" description="HAMP" evidence="28">
    <location>
        <begin position="379"/>
        <end position="431"/>
    </location>
</feature>
<feature type="transmembrane region" description="Helical" evidence="24">
    <location>
        <begin position="30"/>
        <end position="52"/>
    </location>
</feature>
<dbReference type="Proteomes" id="UP000654482">
    <property type="component" value="Unassembled WGS sequence"/>
</dbReference>
<dbReference type="PROSITE" id="PS00452">
    <property type="entry name" value="GUANYLATE_CYCLASE_1"/>
    <property type="match status" value="1"/>
</dbReference>
<dbReference type="GO" id="GO:0005524">
    <property type="term" value="F:ATP binding"/>
    <property type="evidence" value="ECO:0007669"/>
    <property type="project" value="UniProtKB-KW"/>
</dbReference>
<dbReference type="Pfam" id="PF02743">
    <property type="entry name" value="dCache_1"/>
    <property type="match status" value="1"/>
</dbReference>
<dbReference type="AlphaFoldDB" id="A0A8J7DNJ4"/>
<dbReference type="SUPFAM" id="SSF55073">
    <property type="entry name" value="Nucleotide cyclase"/>
    <property type="match status" value="1"/>
</dbReference>
<feature type="transmembrane region" description="Helical" evidence="24">
    <location>
        <begin position="357"/>
        <end position="377"/>
    </location>
</feature>
<dbReference type="Pfam" id="PF00211">
    <property type="entry name" value="Guanylate_cyc"/>
    <property type="match status" value="1"/>
</dbReference>
<dbReference type="CDD" id="cd06225">
    <property type="entry name" value="HAMP"/>
    <property type="match status" value="1"/>
</dbReference>
<dbReference type="SMART" id="SM00091">
    <property type="entry name" value="PAS"/>
    <property type="match status" value="3"/>
</dbReference>
<evidence type="ECO:0000256" key="7">
    <source>
        <dbReference type="ARBA" id="ARBA00022679"/>
    </source>
</evidence>
<keyword evidence="30" id="KW-1185">Reference proteome</keyword>
<feature type="domain" description="Guanylate cyclase" evidence="27">
    <location>
        <begin position="857"/>
        <end position="984"/>
    </location>
</feature>
<dbReference type="PANTHER" id="PTHR11920:SF335">
    <property type="entry name" value="GUANYLATE CYCLASE"/>
    <property type="match status" value="1"/>
</dbReference>
<comment type="subunit">
    <text evidence="21">Homodimer. Can also exist as monomer.</text>
</comment>
<keyword evidence="12" id="KW-0067">ATP-binding</keyword>
<evidence type="ECO:0000313" key="29">
    <source>
        <dbReference type="EMBL" id="MBE9114699.1"/>
    </source>
</evidence>
<evidence type="ECO:0000256" key="4">
    <source>
        <dbReference type="ARBA" id="ARBA00021420"/>
    </source>
</evidence>
<dbReference type="GO" id="GO:0046872">
    <property type="term" value="F:metal ion binding"/>
    <property type="evidence" value="ECO:0007669"/>
    <property type="project" value="UniProtKB-KW"/>
</dbReference>
<evidence type="ECO:0000313" key="30">
    <source>
        <dbReference type="Proteomes" id="UP000654482"/>
    </source>
</evidence>
<evidence type="ECO:0000256" key="15">
    <source>
        <dbReference type="ARBA" id="ARBA00022998"/>
    </source>
</evidence>
<evidence type="ECO:0000256" key="8">
    <source>
        <dbReference type="ARBA" id="ARBA00022692"/>
    </source>
</evidence>
<organism evidence="29 30">
    <name type="scientific">Lusitaniella coriacea LEGE 07157</name>
    <dbReference type="NCBI Taxonomy" id="945747"/>
    <lineage>
        <taxon>Bacteria</taxon>
        <taxon>Bacillati</taxon>
        <taxon>Cyanobacteriota</taxon>
        <taxon>Cyanophyceae</taxon>
        <taxon>Spirulinales</taxon>
        <taxon>Lusitaniellaceae</taxon>
        <taxon>Lusitaniella</taxon>
    </lineage>
</organism>